<dbReference type="PANTHER" id="PTHR31286">
    <property type="entry name" value="GLYCINE-RICH CELL WALL STRUCTURAL PROTEIN 1.8-LIKE"/>
    <property type="match status" value="1"/>
</dbReference>
<feature type="compositionally biased region" description="Acidic residues" evidence="1">
    <location>
        <begin position="208"/>
        <end position="219"/>
    </location>
</feature>
<comment type="caution">
    <text evidence="3">The sequence shown here is derived from an EMBL/GenBank/DDBJ whole genome shotgun (WGS) entry which is preliminary data.</text>
</comment>
<dbReference type="InterPro" id="IPR040256">
    <property type="entry name" value="At4g02000-like"/>
</dbReference>
<keyword evidence="2" id="KW-0732">Signal</keyword>
<evidence type="ECO:0000313" key="4">
    <source>
        <dbReference type="Proteomes" id="UP000631114"/>
    </source>
</evidence>
<proteinExistence type="predicted"/>
<feature type="chain" id="PRO_5032891346" description="DUF4283 domain-containing protein" evidence="2">
    <location>
        <begin position="25"/>
        <end position="293"/>
    </location>
</feature>
<dbReference type="Proteomes" id="UP000631114">
    <property type="component" value="Unassembled WGS sequence"/>
</dbReference>
<keyword evidence="4" id="KW-1185">Reference proteome</keyword>
<gene>
    <name evidence="3" type="ORF">IFM89_010626</name>
</gene>
<evidence type="ECO:0008006" key="5">
    <source>
        <dbReference type="Google" id="ProtNLM"/>
    </source>
</evidence>
<reference evidence="3 4" key="1">
    <citation type="submission" date="2020-10" db="EMBL/GenBank/DDBJ databases">
        <title>The Coptis chinensis genome and diversification of protoberbering-type alkaloids.</title>
        <authorList>
            <person name="Wang B."/>
            <person name="Shu S."/>
            <person name="Song C."/>
            <person name="Liu Y."/>
        </authorList>
    </citation>
    <scope>NUCLEOTIDE SEQUENCE [LARGE SCALE GENOMIC DNA]</scope>
    <source>
        <strain evidence="3">HL-2020</strain>
        <tissue evidence="3">Leaf</tissue>
    </source>
</reference>
<dbReference type="EMBL" id="JADFTS010000002">
    <property type="protein sequence ID" value="KAF9620010.1"/>
    <property type="molecule type" value="Genomic_DNA"/>
</dbReference>
<organism evidence="3 4">
    <name type="scientific">Coptis chinensis</name>
    <dbReference type="NCBI Taxonomy" id="261450"/>
    <lineage>
        <taxon>Eukaryota</taxon>
        <taxon>Viridiplantae</taxon>
        <taxon>Streptophyta</taxon>
        <taxon>Embryophyta</taxon>
        <taxon>Tracheophyta</taxon>
        <taxon>Spermatophyta</taxon>
        <taxon>Magnoliopsida</taxon>
        <taxon>Ranunculales</taxon>
        <taxon>Ranunculaceae</taxon>
        <taxon>Coptidoideae</taxon>
        <taxon>Coptis</taxon>
    </lineage>
</organism>
<feature type="region of interest" description="Disordered" evidence="1">
    <location>
        <begin position="208"/>
        <end position="293"/>
    </location>
</feature>
<dbReference type="PANTHER" id="PTHR31286:SF180">
    <property type="entry name" value="OS10G0362600 PROTEIN"/>
    <property type="match status" value="1"/>
</dbReference>
<dbReference type="OrthoDB" id="1939300at2759"/>
<accession>A0A835ILH1</accession>
<evidence type="ECO:0000313" key="3">
    <source>
        <dbReference type="EMBL" id="KAF9620010.1"/>
    </source>
</evidence>
<sequence length="293" mass="33236">MWKNYIFLAGKLFVIAQWAQEVEAQKNEIKSLPIWVKLMDLPKELWTDDGMGFVASLVGDPKRMDEQTKRKQRLNYAKVCVVVPIDFDFRTEVKVKMLGKEVTIKLEYPWVPKSCALCKRYGHKENKCLEKPTQVWVRKSTPQEVNGGLNAGSTSREIPSPMEETPVDLEVEAGHVVFHEQGTATENSQAIVVWNNNAVRENLEATIESEEELEDDISEGDPKEYFTNHEPVSEPIEEREIISKARTRAQKRAAETTEVEAAASKRLPPVTQTTKGKGGQISQGNKSSHKQWK</sequence>
<evidence type="ECO:0000256" key="1">
    <source>
        <dbReference type="SAM" id="MobiDB-lite"/>
    </source>
</evidence>
<feature type="signal peptide" evidence="2">
    <location>
        <begin position="1"/>
        <end position="24"/>
    </location>
</feature>
<protein>
    <recommendedName>
        <fullName evidence="5">DUF4283 domain-containing protein</fullName>
    </recommendedName>
</protein>
<evidence type="ECO:0000256" key="2">
    <source>
        <dbReference type="SAM" id="SignalP"/>
    </source>
</evidence>
<name>A0A835ILH1_9MAGN</name>
<dbReference type="AlphaFoldDB" id="A0A835ILH1"/>